<protein>
    <submittedName>
        <fullName evidence="2">Tat pathway signal sequence domain protein</fullName>
    </submittedName>
</protein>
<organism evidence="2 3">
    <name type="scientific">Achromobacter piechaudii ATCC 43553</name>
    <dbReference type="NCBI Taxonomy" id="742159"/>
    <lineage>
        <taxon>Bacteria</taxon>
        <taxon>Pseudomonadati</taxon>
        <taxon>Pseudomonadota</taxon>
        <taxon>Betaproteobacteria</taxon>
        <taxon>Burkholderiales</taxon>
        <taxon>Alcaligenaceae</taxon>
        <taxon>Achromobacter</taxon>
    </lineage>
</organism>
<sequence length="327" mass="34701">METSMQVRRRQFLGALGAAVCCSAMPFRQARANPPLRMLVGFAPGGAADMVARALAEGMRASGYTTIVENKAGAGGRIAVDSLLSAGADGNSVLFTPSTNLTLYPHLYKDLRYTTADFTPLGTASEFDFAFAVGANSPARTLQEFLQLAQKDERMAVYGTPGAGTVMNFLGIMLANASKVPLTPIPYKGGSPALADTVSGTLPALITTLPNLIPMHKSGKIRILATTGSAPSPALPDVPTFAAAGYPSLTMAEYFTLLGHKGLPDSQAQALSRAVADAARSPAFEKVMQQQFFETKVTAPAALKQQLEREYAFWDRVVKDSDYRPEA</sequence>
<dbReference type="Gene3D" id="3.40.190.10">
    <property type="entry name" value="Periplasmic binding protein-like II"/>
    <property type="match status" value="1"/>
</dbReference>
<dbReference type="eggNOG" id="COG3181">
    <property type="taxonomic scope" value="Bacteria"/>
</dbReference>
<evidence type="ECO:0000256" key="1">
    <source>
        <dbReference type="ARBA" id="ARBA00006987"/>
    </source>
</evidence>
<reference evidence="3" key="1">
    <citation type="submission" date="2010-03" db="EMBL/GenBank/DDBJ databases">
        <title>Complete sequence of Mobiluncus curtisii ATCC 43063.</title>
        <authorList>
            <person name="Muzny D."/>
            <person name="Qin X."/>
            <person name="Deng J."/>
            <person name="Jiang H."/>
            <person name="Liu Y."/>
            <person name="Qu J."/>
            <person name="Song X.-Z."/>
            <person name="Zhang L."/>
            <person name="Thornton R."/>
            <person name="Coyle M."/>
            <person name="Francisco L."/>
            <person name="Jackson L."/>
            <person name="Javaid M."/>
            <person name="Korchina V."/>
            <person name="Kovar C."/>
            <person name="Mata R."/>
            <person name="Mathew T."/>
            <person name="Ngo R."/>
            <person name="Nguyen L."/>
            <person name="Nguyen N."/>
            <person name="Okwuonu G."/>
            <person name="Ongeri F."/>
            <person name="Pham C."/>
            <person name="Simmons D."/>
            <person name="Wilczek-Boney K."/>
            <person name="Hale W."/>
            <person name="Jakkamsetti A."/>
            <person name="Pham P."/>
            <person name="Ruth R."/>
            <person name="San Lucas F."/>
            <person name="Warren J."/>
            <person name="Zhang J."/>
            <person name="Zhao Z."/>
            <person name="Zhou C."/>
            <person name="Zhu D."/>
            <person name="Lee S."/>
            <person name="Bess C."/>
            <person name="Blankenburg K."/>
            <person name="Forbes L."/>
            <person name="Fu Q."/>
            <person name="Gubbala S."/>
            <person name="Hirani K."/>
            <person name="Jayaseelan J.C."/>
            <person name="Lara F."/>
            <person name="Munidasa M."/>
            <person name="Palculict T."/>
            <person name="Patil S."/>
            <person name="Pu L.-L."/>
            <person name="Saada N."/>
            <person name="Tang L."/>
            <person name="Weissenberger G."/>
            <person name="Zhu Y."/>
            <person name="Hemphill L."/>
            <person name="Shang Y."/>
            <person name="Youmans B."/>
            <person name="Ayvaz T."/>
            <person name="Ross M."/>
            <person name="Santibanez J."/>
            <person name="Aqrawi P."/>
            <person name="Gross S."/>
            <person name="Joshi V."/>
            <person name="Fowler G."/>
            <person name="Nazareth L."/>
            <person name="Reid J."/>
            <person name="Worley K."/>
            <person name="Petrosino J."/>
            <person name="Highlander S."/>
            <person name="Gibbs R."/>
            <person name="Gibbs R."/>
        </authorList>
    </citation>
    <scope>NUCLEOTIDE SEQUENCE [LARGE SCALE GENOMIC DNA]</scope>
    <source>
        <strain evidence="3">ATCC 43553</strain>
    </source>
</reference>
<dbReference type="PANTHER" id="PTHR42928">
    <property type="entry name" value="TRICARBOXYLATE-BINDING PROTEIN"/>
    <property type="match status" value="1"/>
</dbReference>
<comment type="caution">
    <text evidence="2">The sequence shown here is derived from an EMBL/GenBank/DDBJ whole genome shotgun (WGS) entry which is preliminary data.</text>
</comment>
<comment type="similarity">
    <text evidence="1">Belongs to the UPF0065 (bug) family.</text>
</comment>
<dbReference type="AlphaFoldDB" id="D4XCI2"/>
<dbReference type="Proteomes" id="UP000004510">
    <property type="component" value="Unassembled WGS sequence"/>
</dbReference>
<dbReference type="InterPro" id="IPR042100">
    <property type="entry name" value="Bug_dom1"/>
</dbReference>
<dbReference type="HOGENOM" id="CLU_045683_0_3_4"/>
<gene>
    <name evidence="2" type="ORF">HMPREF0004_3179</name>
</gene>
<dbReference type="Gene3D" id="3.40.190.150">
    <property type="entry name" value="Bordetella uptake gene, domain 1"/>
    <property type="match status" value="1"/>
</dbReference>
<dbReference type="InterPro" id="IPR006311">
    <property type="entry name" value="TAT_signal"/>
</dbReference>
<evidence type="ECO:0000313" key="3">
    <source>
        <dbReference type="Proteomes" id="UP000004510"/>
    </source>
</evidence>
<dbReference type="PANTHER" id="PTHR42928:SF5">
    <property type="entry name" value="BLR1237 PROTEIN"/>
    <property type="match status" value="1"/>
</dbReference>
<dbReference type="PROSITE" id="PS51318">
    <property type="entry name" value="TAT"/>
    <property type="match status" value="1"/>
</dbReference>
<accession>D4XCI2</accession>
<name>D4XCI2_9BURK</name>
<dbReference type="InterPro" id="IPR005064">
    <property type="entry name" value="BUG"/>
</dbReference>
<evidence type="ECO:0000313" key="2">
    <source>
        <dbReference type="EMBL" id="EFF75493.1"/>
    </source>
</evidence>
<dbReference type="PIRSF" id="PIRSF017082">
    <property type="entry name" value="YflP"/>
    <property type="match status" value="1"/>
</dbReference>
<dbReference type="EMBL" id="ADMS01000071">
    <property type="protein sequence ID" value="EFF75493.1"/>
    <property type="molecule type" value="Genomic_DNA"/>
</dbReference>
<proteinExistence type="inferred from homology"/>
<dbReference type="PATRIC" id="fig|742159.3.peg.4138"/>
<dbReference type="SUPFAM" id="SSF53850">
    <property type="entry name" value="Periplasmic binding protein-like II"/>
    <property type="match status" value="1"/>
</dbReference>
<dbReference type="Pfam" id="PF03401">
    <property type="entry name" value="TctC"/>
    <property type="match status" value="1"/>
</dbReference>